<dbReference type="InterPro" id="IPR036583">
    <property type="entry name" value="23S_rRNA_IVS_sf"/>
</dbReference>
<dbReference type="Gene3D" id="1.20.1440.60">
    <property type="entry name" value="23S rRNA-intervening sequence"/>
    <property type="match status" value="1"/>
</dbReference>
<evidence type="ECO:0000259" key="1">
    <source>
        <dbReference type="Pfam" id="PF22296"/>
    </source>
</evidence>
<feature type="domain" description="bAvd-like" evidence="1">
    <location>
        <begin position="9"/>
        <end position="109"/>
    </location>
</feature>
<proteinExistence type="predicted"/>
<gene>
    <name evidence="2" type="ORF">VU01_13912</name>
</gene>
<dbReference type="EMBL" id="MTKS01000391">
    <property type="protein sequence ID" value="RWX50086.1"/>
    <property type="molecule type" value="Genomic_DNA"/>
</dbReference>
<dbReference type="InterPro" id="IPR055360">
    <property type="entry name" value="bAvd"/>
</dbReference>
<name>A0A444JAH4_9BACT</name>
<evidence type="ECO:0000313" key="3">
    <source>
        <dbReference type="Proteomes" id="UP000288892"/>
    </source>
</evidence>
<keyword evidence="3" id="KW-1185">Reference proteome</keyword>
<protein>
    <submittedName>
        <fullName evidence="2">23S rRNA-intervening sequence protein</fullName>
    </submittedName>
</protein>
<evidence type="ECO:0000313" key="2">
    <source>
        <dbReference type="EMBL" id="RWX50086.1"/>
    </source>
</evidence>
<sequence>MKESPLFVKSYDFVKWLIPRTVKFPRNQRFALAARIQQRSLDFMEQLYVAASATDKRNALVQADTLLKQLRFHLRLAHDLELLSLRRYEHACRQIEEIGRLLGGWIRSIR</sequence>
<dbReference type="SUPFAM" id="SSF158446">
    <property type="entry name" value="IVS-encoded protein-like"/>
    <property type="match status" value="1"/>
</dbReference>
<comment type="caution">
    <text evidence="2">The sequence shown here is derived from an EMBL/GenBank/DDBJ whole genome shotgun (WGS) entry which is preliminary data.</text>
</comment>
<organism evidence="2 3">
    <name type="scientific">Candidatus Electrothrix marina</name>
    <dbReference type="NCBI Taxonomy" id="1859130"/>
    <lineage>
        <taxon>Bacteria</taxon>
        <taxon>Pseudomonadati</taxon>
        <taxon>Thermodesulfobacteriota</taxon>
        <taxon>Desulfobulbia</taxon>
        <taxon>Desulfobulbales</taxon>
        <taxon>Desulfobulbaceae</taxon>
        <taxon>Candidatus Electrothrix</taxon>
    </lineage>
</organism>
<dbReference type="AlphaFoldDB" id="A0A444JAH4"/>
<dbReference type="Pfam" id="PF22296">
    <property type="entry name" value="bAvd"/>
    <property type="match status" value="1"/>
</dbReference>
<dbReference type="NCBIfam" id="NF033474">
    <property type="entry name" value="DivGenRetAVD"/>
    <property type="match status" value="1"/>
</dbReference>
<reference evidence="2 3" key="1">
    <citation type="submission" date="2017-01" db="EMBL/GenBank/DDBJ databases">
        <title>The cable genome- insights into the physiology and evolution of filamentous bacteria capable of sulfide oxidation via long distance electron transfer.</title>
        <authorList>
            <person name="Schreiber L."/>
            <person name="Bjerg J.T."/>
            <person name="Boggild A."/>
            <person name="Van De Vossenberg J."/>
            <person name="Meysman F."/>
            <person name="Nielsen L.P."/>
            <person name="Schramm A."/>
            <person name="Kjeldsen K.U."/>
        </authorList>
    </citation>
    <scope>NUCLEOTIDE SEQUENCE [LARGE SCALE GENOMIC DNA]</scope>
    <source>
        <strain evidence="2">A5</strain>
    </source>
</reference>
<dbReference type="CDD" id="cd16376">
    <property type="entry name" value="Avd_like"/>
    <property type="match status" value="1"/>
</dbReference>
<dbReference type="Proteomes" id="UP000288892">
    <property type="component" value="Unassembled WGS sequence"/>
</dbReference>
<accession>A0A444JAH4</accession>